<dbReference type="AlphaFoldDB" id="A0A081RWS2"/>
<dbReference type="Proteomes" id="UP000028002">
    <property type="component" value="Unassembled WGS sequence"/>
</dbReference>
<dbReference type="InterPro" id="IPR021500">
    <property type="entry name" value="DUF3156"/>
</dbReference>
<accession>A0A081RWS2</accession>
<dbReference type="Pfam" id="PF11354">
    <property type="entry name" value="DUF3156"/>
    <property type="match status" value="1"/>
</dbReference>
<evidence type="ECO:0000313" key="2">
    <source>
        <dbReference type="Proteomes" id="UP000028002"/>
    </source>
</evidence>
<dbReference type="RefSeq" id="WP_262979137.1">
    <property type="nucleotide sequence ID" value="NZ_CAWLUD010000036.1"/>
</dbReference>
<comment type="caution">
    <text evidence="1">The sequence shown here is derived from an EMBL/GenBank/DDBJ whole genome shotgun (WGS) entry which is preliminary data.</text>
</comment>
<gene>
    <name evidence="1" type="ORF">MEG1DRAFT_02261</name>
</gene>
<proteinExistence type="predicted"/>
<name>A0A081RWS2_PHOTE</name>
<reference evidence="1 2" key="1">
    <citation type="submission" date="2014-03" db="EMBL/GenBank/DDBJ databases">
        <title>Draft Genome of Photorhabdus temperata Meg1.</title>
        <authorList>
            <person name="Hurst S.G.IV."/>
            <person name="Morris K."/>
            <person name="Thomas K."/>
            <person name="Tisa L.S."/>
        </authorList>
    </citation>
    <scope>NUCLEOTIDE SEQUENCE [LARGE SCALE GENOMIC DNA]</scope>
    <source>
        <strain evidence="1 2">Meg1</strain>
    </source>
</reference>
<organism evidence="1 2">
    <name type="scientific">Photorhabdus temperata subsp. temperata Meg1</name>
    <dbReference type="NCBI Taxonomy" id="1393735"/>
    <lineage>
        <taxon>Bacteria</taxon>
        <taxon>Pseudomonadati</taxon>
        <taxon>Pseudomonadota</taxon>
        <taxon>Gammaproteobacteria</taxon>
        <taxon>Enterobacterales</taxon>
        <taxon>Morganellaceae</taxon>
        <taxon>Photorhabdus</taxon>
    </lineage>
</organism>
<evidence type="ECO:0008006" key="3">
    <source>
        <dbReference type="Google" id="ProtNLM"/>
    </source>
</evidence>
<dbReference type="PATRIC" id="fig|1393735.3.peg.2320"/>
<evidence type="ECO:0000313" key="1">
    <source>
        <dbReference type="EMBL" id="KER03125.1"/>
    </source>
</evidence>
<dbReference type="EMBL" id="JGVH01000036">
    <property type="protein sequence ID" value="KER03125.1"/>
    <property type="molecule type" value="Genomic_DNA"/>
</dbReference>
<sequence length="216" mass="24567">MSRFVLLFDRVWRRLNKPRYPAGYQAGVTLSRLEQNLSPYCCERLSAKSMQIILPDGLQIEVCEKPKALFLAYIVSCCFRLHGITSLKEKIVIKAKVKGIFRRKSVTYYCCRGAESGQQIIDLLNQYPLIGETLAELDFRDLTLNIHQGQWQFEVEHFAASEIVSRLPASRRYLRLTSEQRYLLLSALLMLSQLLTSSPTFALRDSGGGSPLVGDD</sequence>
<protein>
    <recommendedName>
        <fullName evidence="3">DUF3156 family protein</fullName>
    </recommendedName>
</protein>